<name>A0A0A8YL36_ARUDO</name>
<reference evidence="1" key="1">
    <citation type="submission" date="2014-09" db="EMBL/GenBank/DDBJ databases">
        <authorList>
            <person name="Magalhaes I.L.F."/>
            <person name="Oliveira U."/>
            <person name="Santos F.R."/>
            <person name="Vidigal T.H.D.A."/>
            <person name="Brescovit A.D."/>
            <person name="Santos A.J."/>
        </authorList>
    </citation>
    <scope>NUCLEOTIDE SEQUENCE</scope>
    <source>
        <tissue evidence="1">Shoot tissue taken approximately 20 cm above the soil surface</tissue>
    </source>
</reference>
<evidence type="ECO:0000313" key="1">
    <source>
        <dbReference type="EMBL" id="JAD26208.1"/>
    </source>
</evidence>
<dbReference type="EMBL" id="GBRH01271687">
    <property type="protein sequence ID" value="JAD26208.1"/>
    <property type="molecule type" value="Transcribed_RNA"/>
</dbReference>
<accession>A0A0A8YL36</accession>
<organism evidence="1">
    <name type="scientific">Arundo donax</name>
    <name type="common">Giant reed</name>
    <name type="synonym">Donax arundinaceus</name>
    <dbReference type="NCBI Taxonomy" id="35708"/>
    <lineage>
        <taxon>Eukaryota</taxon>
        <taxon>Viridiplantae</taxon>
        <taxon>Streptophyta</taxon>
        <taxon>Embryophyta</taxon>
        <taxon>Tracheophyta</taxon>
        <taxon>Spermatophyta</taxon>
        <taxon>Magnoliopsida</taxon>
        <taxon>Liliopsida</taxon>
        <taxon>Poales</taxon>
        <taxon>Poaceae</taxon>
        <taxon>PACMAD clade</taxon>
        <taxon>Arundinoideae</taxon>
        <taxon>Arundineae</taxon>
        <taxon>Arundo</taxon>
    </lineage>
</organism>
<protein>
    <submittedName>
        <fullName evidence="1">Uncharacterized protein</fullName>
    </submittedName>
</protein>
<reference evidence="1" key="2">
    <citation type="journal article" date="2015" name="Data Brief">
        <title>Shoot transcriptome of the giant reed, Arundo donax.</title>
        <authorList>
            <person name="Barrero R.A."/>
            <person name="Guerrero F.D."/>
            <person name="Moolhuijzen P."/>
            <person name="Goolsby J.A."/>
            <person name="Tidwell J."/>
            <person name="Bellgard S.E."/>
            <person name="Bellgard M.I."/>
        </authorList>
    </citation>
    <scope>NUCLEOTIDE SEQUENCE</scope>
    <source>
        <tissue evidence="1">Shoot tissue taken approximately 20 cm above the soil surface</tissue>
    </source>
</reference>
<dbReference type="AlphaFoldDB" id="A0A0A8YL36"/>
<sequence length="102" mass="12111">MMTGGRSKIWLCQVVLIFDMHQLSMRNIYVSCLKILVVQMRAPLFQELVEQTTKLEMMMQRVRMQMIQPRSIPLLTSIAMTKGLLMVLPRERSRRKLFEIRI</sequence>
<proteinExistence type="predicted"/>